<proteinExistence type="predicted"/>
<reference evidence="4" key="1">
    <citation type="journal article" date="2020" name="Mol. Plant Microbe">
        <title>Rhizobial microsymbionts of the narrowly endemic Oxytropis species growing in Kamchatka are characterized by significant genetic diversity and possess a set of genes that are associated with T3SS and T6SS secretion systems and can affect the development of symbiosis.</title>
        <authorList>
            <person name="Safronova V."/>
            <person name="Guro P."/>
            <person name="Sazanova A."/>
            <person name="Kuznetsova I."/>
            <person name="Belimov A."/>
            <person name="Yakubov V."/>
            <person name="Chirak E."/>
            <person name="Afonin A."/>
            <person name="Gogolev Y."/>
            <person name="Andronov E."/>
            <person name="Tikhonovich I."/>
        </authorList>
    </citation>
    <scope>NUCLEOTIDE SEQUENCE [LARGE SCALE GENOMIC DNA]</scope>
    <source>
        <strain evidence="4">581</strain>
    </source>
</reference>
<evidence type="ECO:0000259" key="2">
    <source>
        <dbReference type="Pfam" id="PF01757"/>
    </source>
</evidence>
<feature type="transmembrane region" description="Helical" evidence="1">
    <location>
        <begin position="338"/>
        <end position="359"/>
    </location>
</feature>
<dbReference type="EMBL" id="CP050292">
    <property type="protein sequence ID" value="QND72920.1"/>
    <property type="molecule type" value="Genomic_DNA"/>
</dbReference>
<dbReference type="InterPro" id="IPR002656">
    <property type="entry name" value="Acyl_transf_3_dom"/>
</dbReference>
<evidence type="ECO:0000313" key="3">
    <source>
        <dbReference type="EMBL" id="QND72920.1"/>
    </source>
</evidence>
<feature type="transmembrane region" description="Helical" evidence="1">
    <location>
        <begin position="57"/>
        <end position="75"/>
    </location>
</feature>
<dbReference type="InterPro" id="IPR050879">
    <property type="entry name" value="Acyltransferase_3"/>
</dbReference>
<dbReference type="Pfam" id="PF01757">
    <property type="entry name" value="Acyl_transf_3"/>
    <property type="match status" value="1"/>
</dbReference>
<accession>A0A7G6U1N8</accession>
<dbReference type="RefSeq" id="WP_184511816.1">
    <property type="nucleotide sequence ID" value="NZ_CP050292.1"/>
</dbReference>
<evidence type="ECO:0000313" key="4">
    <source>
        <dbReference type="Proteomes" id="UP000515291"/>
    </source>
</evidence>
<dbReference type="GO" id="GO:0009103">
    <property type="term" value="P:lipopolysaccharide biosynthetic process"/>
    <property type="evidence" value="ECO:0007669"/>
    <property type="project" value="TreeGrafter"/>
</dbReference>
<feature type="transmembrane region" description="Helical" evidence="1">
    <location>
        <begin position="95"/>
        <end position="117"/>
    </location>
</feature>
<dbReference type="Proteomes" id="UP000515291">
    <property type="component" value="Chromosome"/>
</dbReference>
<feature type="transmembrane region" description="Helical" evidence="1">
    <location>
        <begin position="152"/>
        <end position="168"/>
    </location>
</feature>
<evidence type="ECO:0000256" key="1">
    <source>
        <dbReference type="SAM" id="Phobius"/>
    </source>
</evidence>
<organism evidence="3 4">
    <name type="scientific">Tardiphaga robiniae</name>
    <dbReference type="NCBI Taxonomy" id="943830"/>
    <lineage>
        <taxon>Bacteria</taxon>
        <taxon>Pseudomonadati</taxon>
        <taxon>Pseudomonadota</taxon>
        <taxon>Alphaproteobacteria</taxon>
        <taxon>Hyphomicrobiales</taxon>
        <taxon>Nitrobacteraceae</taxon>
        <taxon>Tardiphaga</taxon>
    </lineage>
</organism>
<dbReference type="GO" id="GO:0016747">
    <property type="term" value="F:acyltransferase activity, transferring groups other than amino-acyl groups"/>
    <property type="evidence" value="ECO:0007669"/>
    <property type="project" value="InterPro"/>
</dbReference>
<dbReference type="PANTHER" id="PTHR23028:SF53">
    <property type="entry name" value="ACYL_TRANSF_3 DOMAIN-CONTAINING PROTEIN"/>
    <property type="match status" value="1"/>
</dbReference>
<protein>
    <submittedName>
        <fullName evidence="3">Acyltransferase</fullName>
    </submittedName>
</protein>
<sequence length="383" mass="42675">MSDPEVSSQRLAKFPAFDGFRGVAVLVVVFSHLPQVVDSELYNIAWKINQAPRTGYVALDIFFAISGFFITRLLLRERAKTGRISFSNFYARRALRIFPVYYIAVVSCYFVFHFGAWDTLSLLTYTFNFYHPFHPAPHPLEQTWSLSVEEQFYFFWPLLVLLVPQRLLSVVTGRVIPALAIVSGLVIAAIYGSRDNVLSGDLVYMSIFTRMLSLSLGGWLAVREFEKRSLHGLHCVLLLAVAILLLIVNRIGRDTGIITSQAAYWTVALAAYAMISVSFVSTMIFDDGIMKRKLTAVLSTPVLRGFGYISYAMYVVHLPVLFYLGLNDGALSGSRASLMQVVLAFAITLALSILSYFAIERPLSAFKEHFGGSPGQPAESSGR</sequence>
<feature type="transmembrane region" description="Helical" evidence="1">
    <location>
        <begin position="263"/>
        <end position="285"/>
    </location>
</feature>
<feature type="transmembrane region" description="Helical" evidence="1">
    <location>
        <begin position="233"/>
        <end position="251"/>
    </location>
</feature>
<keyword evidence="3" id="KW-0808">Transferase</keyword>
<feature type="transmembrane region" description="Helical" evidence="1">
    <location>
        <begin position="306"/>
        <end position="326"/>
    </location>
</feature>
<dbReference type="GO" id="GO:0016020">
    <property type="term" value="C:membrane"/>
    <property type="evidence" value="ECO:0007669"/>
    <property type="project" value="TreeGrafter"/>
</dbReference>
<feature type="domain" description="Acyltransferase 3" evidence="2">
    <location>
        <begin position="16"/>
        <end position="356"/>
    </location>
</feature>
<dbReference type="AlphaFoldDB" id="A0A7G6U1N8"/>
<keyword evidence="1" id="KW-0812">Transmembrane</keyword>
<keyword evidence="1" id="KW-1133">Transmembrane helix</keyword>
<dbReference type="PANTHER" id="PTHR23028">
    <property type="entry name" value="ACETYLTRANSFERASE"/>
    <property type="match status" value="1"/>
</dbReference>
<name>A0A7G6U1N8_9BRAD</name>
<feature type="transmembrane region" description="Helical" evidence="1">
    <location>
        <begin position="175"/>
        <end position="191"/>
    </location>
</feature>
<keyword evidence="1" id="KW-0472">Membrane</keyword>
<feature type="transmembrane region" description="Helical" evidence="1">
    <location>
        <begin position="203"/>
        <end position="221"/>
    </location>
</feature>
<dbReference type="KEGG" id="trb:HB776_18205"/>
<gene>
    <name evidence="3" type="ORF">HB776_18205</name>
</gene>
<keyword evidence="3" id="KW-0012">Acyltransferase</keyword>